<keyword evidence="1" id="KW-1133">Transmembrane helix</keyword>
<dbReference type="EMBL" id="UINC01003005">
    <property type="protein sequence ID" value="SVA02442.1"/>
    <property type="molecule type" value="Genomic_DNA"/>
</dbReference>
<keyword evidence="1" id="KW-0812">Transmembrane</keyword>
<evidence type="ECO:0000313" key="2">
    <source>
        <dbReference type="EMBL" id="SVA02442.1"/>
    </source>
</evidence>
<gene>
    <name evidence="2" type="ORF">METZ01_LOCUS55296</name>
</gene>
<proteinExistence type="predicted"/>
<protein>
    <submittedName>
        <fullName evidence="2">Uncharacterized protein</fullName>
    </submittedName>
</protein>
<dbReference type="AlphaFoldDB" id="A0A381SED7"/>
<keyword evidence="1" id="KW-0472">Membrane</keyword>
<reference evidence="2" key="1">
    <citation type="submission" date="2018-05" db="EMBL/GenBank/DDBJ databases">
        <authorList>
            <person name="Lanie J.A."/>
            <person name="Ng W.-L."/>
            <person name="Kazmierczak K.M."/>
            <person name="Andrzejewski T.M."/>
            <person name="Davidsen T.M."/>
            <person name="Wayne K.J."/>
            <person name="Tettelin H."/>
            <person name="Glass J.I."/>
            <person name="Rusch D."/>
            <person name="Podicherti R."/>
            <person name="Tsui H.-C.T."/>
            <person name="Winkler M.E."/>
        </authorList>
    </citation>
    <scope>NUCLEOTIDE SEQUENCE</scope>
</reference>
<evidence type="ECO:0000256" key="1">
    <source>
        <dbReference type="SAM" id="Phobius"/>
    </source>
</evidence>
<name>A0A381SED7_9ZZZZ</name>
<sequence>MEKEKPNPISASQLLSMIICTILLLVYVTLVTWVL</sequence>
<feature type="transmembrane region" description="Helical" evidence="1">
    <location>
        <begin position="12"/>
        <end position="34"/>
    </location>
</feature>
<accession>A0A381SED7</accession>
<organism evidence="2">
    <name type="scientific">marine metagenome</name>
    <dbReference type="NCBI Taxonomy" id="408172"/>
    <lineage>
        <taxon>unclassified sequences</taxon>
        <taxon>metagenomes</taxon>
        <taxon>ecological metagenomes</taxon>
    </lineage>
</organism>